<protein>
    <submittedName>
        <fullName evidence="1">Uncharacterized protein</fullName>
    </submittedName>
</protein>
<reference evidence="1 2" key="2">
    <citation type="journal article" date="2012" name="PLoS Pathog.">
        <title>Diverse lifestyles and strategies of plant pathogenesis encoded in the genomes of eighteen Dothideomycetes fungi.</title>
        <authorList>
            <person name="Ohm R.A."/>
            <person name="Feau N."/>
            <person name="Henrissat B."/>
            <person name="Schoch C.L."/>
            <person name="Horwitz B.A."/>
            <person name="Barry K.W."/>
            <person name="Condon B.J."/>
            <person name="Copeland A.C."/>
            <person name="Dhillon B."/>
            <person name="Glaser F."/>
            <person name="Hesse C.N."/>
            <person name="Kosti I."/>
            <person name="LaButti K."/>
            <person name="Lindquist E.A."/>
            <person name="Lucas S."/>
            <person name="Salamov A.A."/>
            <person name="Bradshaw R.E."/>
            <person name="Ciuffetti L."/>
            <person name="Hamelin R.C."/>
            <person name="Kema G.H.J."/>
            <person name="Lawrence C."/>
            <person name="Scott J.A."/>
            <person name="Spatafora J.W."/>
            <person name="Turgeon B.G."/>
            <person name="de Wit P.J.G.M."/>
            <person name="Zhong S."/>
            <person name="Goodwin S.B."/>
            <person name="Grigoriev I.V."/>
        </authorList>
    </citation>
    <scope>NUCLEOTIDE SEQUENCE [LARGE SCALE GENOMIC DNA]</scope>
    <source>
        <strain evidence="2">NZE10 / CBS 128990</strain>
    </source>
</reference>
<dbReference type="Proteomes" id="UP000016933">
    <property type="component" value="Unassembled WGS sequence"/>
</dbReference>
<dbReference type="HOGENOM" id="CLU_1875388_0_0_1"/>
<organism evidence="1 2">
    <name type="scientific">Dothistroma septosporum (strain NZE10 / CBS 128990)</name>
    <name type="common">Red band needle blight fungus</name>
    <name type="synonym">Mycosphaerella pini</name>
    <dbReference type="NCBI Taxonomy" id="675120"/>
    <lineage>
        <taxon>Eukaryota</taxon>
        <taxon>Fungi</taxon>
        <taxon>Dikarya</taxon>
        <taxon>Ascomycota</taxon>
        <taxon>Pezizomycotina</taxon>
        <taxon>Dothideomycetes</taxon>
        <taxon>Dothideomycetidae</taxon>
        <taxon>Mycosphaerellales</taxon>
        <taxon>Mycosphaerellaceae</taxon>
        <taxon>Dothistroma</taxon>
    </lineage>
</organism>
<gene>
    <name evidence="1" type="ORF">DOTSEDRAFT_156087</name>
</gene>
<dbReference type="EMBL" id="KB446542">
    <property type="protein sequence ID" value="EME41308.1"/>
    <property type="molecule type" value="Genomic_DNA"/>
</dbReference>
<reference evidence="2" key="1">
    <citation type="journal article" date="2012" name="PLoS Genet.">
        <title>The genomes of the fungal plant pathogens Cladosporium fulvum and Dothistroma septosporum reveal adaptation to different hosts and lifestyles but also signatures of common ancestry.</title>
        <authorList>
            <person name="de Wit P.J.G.M."/>
            <person name="van der Burgt A."/>
            <person name="Oekmen B."/>
            <person name="Stergiopoulos I."/>
            <person name="Abd-Elsalam K.A."/>
            <person name="Aerts A.L."/>
            <person name="Bahkali A.H."/>
            <person name="Beenen H.G."/>
            <person name="Chettri P."/>
            <person name="Cox M.P."/>
            <person name="Datema E."/>
            <person name="de Vries R.P."/>
            <person name="Dhillon B."/>
            <person name="Ganley A.R."/>
            <person name="Griffiths S.A."/>
            <person name="Guo Y."/>
            <person name="Hamelin R.C."/>
            <person name="Henrissat B."/>
            <person name="Kabir M.S."/>
            <person name="Jashni M.K."/>
            <person name="Kema G."/>
            <person name="Klaubauf S."/>
            <person name="Lapidus A."/>
            <person name="Levasseur A."/>
            <person name="Lindquist E."/>
            <person name="Mehrabi R."/>
            <person name="Ohm R.A."/>
            <person name="Owen T.J."/>
            <person name="Salamov A."/>
            <person name="Schwelm A."/>
            <person name="Schijlen E."/>
            <person name="Sun H."/>
            <person name="van den Burg H.A."/>
            <person name="van Ham R.C.H.J."/>
            <person name="Zhang S."/>
            <person name="Goodwin S.B."/>
            <person name="Grigoriev I.V."/>
            <person name="Collemare J."/>
            <person name="Bradshaw R.E."/>
        </authorList>
    </citation>
    <scope>NUCLEOTIDE SEQUENCE [LARGE SCALE GENOMIC DNA]</scope>
    <source>
        <strain evidence="2">NZE10 / CBS 128990</strain>
    </source>
</reference>
<accession>N1PFC2</accession>
<dbReference type="AlphaFoldDB" id="N1PFC2"/>
<evidence type="ECO:0000313" key="1">
    <source>
        <dbReference type="EMBL" id="EME41308.1"/>
    </source>
</evidence>
<name>N1PFC2_DOTSN</name>
<sequence length="136" mass="15191">MESLREASDIKIRRLAVECCACALHCVRDNIRMSQRSACMKLGRTLQDQADLGSADNPALAKLLFKAAEGHSGKKLAQQKLGAVLRSWKVERRIRPIWGCLEVRGARETDEATVRWRPILTWDVREIVEAAGGGYS</sequence>
<evidence type="ECO:0000313" key="2">
    <source>
        <dbReference type="Proteomes" id="UP000016933"/>
    </source>
</evidence>
<keyword evidence="2" id="KW-1185">Reference proteome</keyword>
<proteinExistence type="predicted"/>